<evidence type="ECO:0000256" key="13">
    <source>
        <dbReference type="SAM" id="MobiDB-lite"/>
    </source>
</evidence>
<keyword evidence="11" id="KW-0834">Unfolded protein response</keyword>
<dbReference type="Proteomes" id="UP000515159">
    <property type="component" value="Chromosome 3"/>
</dbReference>
<keyword evidence="4" id="KW-0678">Repressor</keyword>
<dbReference type="GO" id="GO:0046982">
    <property type="term" value="F:protein heterodimerization activity"/>
    <property type="evidence" value="ECO:0007669"/>
    <property type="project" value="TreeGrafter"/>
</dbReference>
<reference evidence="15" key="1">
    <citation type="submission" date="2025-08" db="UniProtKB">
        <authorList>
            <consortium name="RefSeq"/>
        </authorList>
    </citation>
    <scope>IDENTIFICATION</scope>
</reference>
<dbReference type="GO" id="GO:1990622">
    <property type="term" value="C:CHOP-ATF3 complex"/>
    <property type="evidence" value="ECO:0007669"/>
    <property type="project" value="TreeGrafter"/>
</dbReference>
<keyword evidence="8" id="KW-0238">DNA-binding</keyword>
<keyword evidence="10" id="KW-0804">Transcription</keyword>
<evidence type="ECO:0000256" key="10">
    <source>
        <dbReference type="ARBA" id="ARBA00023163"/>
    </source>
</evidence>
<dbReference type="GO" id="GO:1990617">
    <property type="term" value="C:CHOP-ATF4 complex"/>
    <property type="evidence" value="ECO:0007669"/>
    <property type="project" value="TreeGrafter"/>
</dbReference>
<dbReference type="GeneID" id="117357955"/>
<keyword evidence="12" id="KW-0175">Coiled coil</keyword>
<keyword evidence="9" id="KW-0010">Activator</keyword>
<keyword evidence="6" id="KW-0832">Ubl conjugation</keyword>
<evidence type="ECO:0000256" key="11">
    <source>
        <dbReference type="ARBA" id="ARBA00023230"/>
    </source>
</evidence>
<sequence>MTAESLPFSTCTPAPGALSGWELEAWYEDLQEILLSDVNSGVGQEPLALEQRECKHFDSLDCSELCWPTDSLGDSFLVDATVKTSQCVSEEQFPINEPEIQNGDSQVECQHSFVSSFDNTDTSPLVPEADSGSSCPSQTLTEDEEPSRVTCGIKRKRNGQPQGGKLRLKDKEQENERKVLELMAENERLKSEIERLSAEVESTRKALIDRMVNLKNVEV</sequence>
<dbReference type="FunCoup" id="A0A6P8R8J4">
    <property type="interactions" value="799"/>
</dbReference>
<name>A0A6P8R8J4_GEOSA</name>
<evidence type="ECO:0000256" key="9">
    <source>
        <dbReference type="ARBA" id="ARBA00023159"/>
    </source>
</evidence>
<dbReference type="InterPro" id="IPR016670">
    <property type="entry name" value="DNA_damage_induc_transcript_3"/>
</dbReference>
<dbReference type="PANTHER" id="PTHR16833">
    <property type="entry name" value="DNA DAMAGE-INDUCIBLE TRANSCRIPT 3 DDIT3"/>
    <property type="match status" value="1"/>
</dbReference>
<dbReference type="GO" id="GO:0006983">
    <property type="term" value="P:ER overload response"/>
    <property type="evidence" value="ECO:0007669"/>
    <property type="project" value="TreeGrafter"/>
</dbReference>
<evidence type="ECO:0000313" key="14">
    <source>
        <dbReference type="Proteomes" id="UP000515159"/>
    </source>
</evidence>
<dbReference type="PANTHER" id="PTHR16833:SF0">
    <property type="entry name" value="DNA DAMAGE-INDUCIBLE TRANSCRIPT 3 PROTEIN"/>
    <property type="match status" value="1"/>
</dbReference>
<keyword evidence="7" id="KW-0805">Transcription regulation</keyword>
<organism evidence="14 15">
    <name type="scientific">Geotrypetes seraphini</name>
    <name type="common">Gaboon caecilian</name>
    <name type="synonym">Caecilia seraphini</name>
    <dbReference type="NCBI Taxonomy" id="260995"/>
    <lineage>
        <taxon>Eukaryota</taxon>
        <taxon>Metazoa</taxon>
        <taxon>Chordata</taxon>
        <taxon>Craniata</taxon>
        <taxon>Vertebrata</taxon>
        <taxon>Euteleostomi</taxon>
        <taxon>Amphibia</taxon>
        <taxon>Gymnophiona</taxon>
        <taxon>Geotrypetes</taxon>
    </lineage>
</organism>
<dbReference type="GO" id="GO:0070059">
    <property type="term" value="P:intrinsic apoptotic signaling pathway in response to endoplasmic reticulum stress"/>
    <property type="evidence" value="ECO:0007669"/>
    <property type="project" value="TreeGrafter"/>
</dbReference>
<dbReference type="GO" id="GO:0001228">
    <property type="term" value="F:DNA-binding transcription activator activity, RNA polymerase II-specific"/>
    <property type="evidence" value="ECO:0007669"/>
    <property type="project" value="TreeGrafter"/>
</dbReference>
<dbReference type="GO" id="GO:0000122">
    <property type="term" value="P:negative regulation of transcription by RNA polymerase II"/>
    <property type="evidence" value="ECO:0007669"/>
    <property type="project" value="TreeGrafter"/>
</dbReference>
<dbReference type="KEGG" id="gsh:117357955"/>
<dbReference type="RefSeq" id="XP_033795141.1">
    <property type="nucleotide sequence ID" value="XM_033939250.1"/>
</dbReference>
<evidence type="ECO:0000256" key="7">
    <source>
        <dbReference type="ARBA" id="ARBA00023015"/>
    </source>
</evidence>
<dbReference type="GO" id="GO:0000978">
    <property type="term" value="F:RNA polymerase II cis-regulatory region sequence-specific DNA binding"/>
    <property type="evidence" value="ECO:0007669"/>
    <property type="project" value="TreeGrafter"/>
</dbReference>
<feature type="compositionally biased region" description="Polar residues" evidence="13">
    <location>
        <begin position="131"/>
        <end position="140"/>
    </location>
</feature>
<dbReference type="OrthoDB" id="8962665at2759"/>
<evidence type="ECO:0000256" key="6">
    <source>
        <dbReference type="ARBA" id="ARBA00022843"/>
    </source>
</evidence>
<dbReference type="GO" id="GO:0005737">
    <property type="term" value="C:cytoplasm"/>
    <property type="evidence" value="ECO:0007669"/>
    <property type="project" value="UniProtKB-SubCell"/>
</dbReference>
<evidence type="ECO:0000256" key="12">
    <source>
        <dbReference type="SAM" id="Coils"/>
    </source>
</evidence>
<evidence type="ECO:0000256" key="8">
    <source>
        <dbReference type="ARBA" id="ARBA00023125"/>
    </source>
</evidence>
<dbReference type="GO" id="GO:0036488">
    <property type="term" value="C:CHOP-C/EBP complex"/>
    <property type="evidence" value="ECO:0007669"/>
    <property type="project" value="TreeGrafter"/>
</dbReference>
<proteinExistence type="inferred from homology"/>
<dbReference type="Gene3D" id="1.20.5.170">
    <property type="match status" value="1"/>
</dbReference>
<feature type="region of interest" description="Disordered" evidence="13">
    <location>
        <begin position="120"/>
        <end position="148"/>
    </location>
</feature>
<evidence type="ECO:0000256" key="2">
    <source>
        <dbReference type="ARBA" id="ARBA00007163"/>
    </source>
</evidence>
<evidence type="ECO:0000313" key="15">
    <source>
        <dbReference type="RefSeq" id="XP_033795141.1"/>
    </source>
</evidence>
<dbReference type="CTD" id="1649"/>
<comment type="subcellular location">
    <subcellularLocation>
        <location evidence="1">Cytoplasm</location>
    </subcellularLocation>
</comment>
<dbReference type="GO" id="GO:0006986">
    <property type="term" value="P:response to unfolded protein"/>
    <property type="evidence" value="ECO:0007669"/>
    <property type="project" value="UniProtKB-KW"/>
</dbReference>
<comment type="similarity">
    <text evidence="2">Belongs to the bZIP family.</text>
</comment>
<gene>
    <name evidence="15" type="primary">DDIT3</name>
</gene>
<keyword evidence="3" id="KW-0963">Cytoplasm</keyword>
<accession>A0A6P8R8J4</accession>
<evidence type="ECO:0000256" key="5">
    <source>
        <dbReference type="ARBA" id="ARBA00022553"/>
    </source>
</evidence>
<evidence type="ECO:0000256" key="1">
    <source>
        <dbReference type="ARBA" id="ARBA00004496"/>
    </source>
</evidence>
<evidence type="ECO:0000256" key="3">
    <source>
        <dbReference type="ARBA" id="ARBA00022490"/>
    </source>
</evidence>
<keyword evidence="14" id="KW-1185">Reference proteome</keyword>
<protein>
    <submittedName>
        <fullName evidence="15">DNA damage-inducible transcript 3 protein</fullName>
    </submittedName>
</protein>
<dbReference type="AlphaFoldDB" id="A0A6P8R8J4"/>
<evidence type="ECO:0000256" key="4">
    <source>
        <dbReference type="ARBA" id="ARBA00022491"/>
    </source>
</evidence>
<keyword evidence="5" id="KW-0597">Phosphoprotein</keyword>
<feature type="coiled-coil region" evidence="12">
    <location>
        <begin position="168"/>
        <end position="206"/>
    </location>
</feature>
<dbReference type="InParanoid" id="A0A6P8R8J4"/>